<name>A0A145YV68_ECOLX</name>
<accession>A0A145YV68</accession>
<organism evidence="1">
    <name type="scientific">Escherichia coli</name>
    <dbReference type="NCBI Taxonomy" id="562"/>
    <lineage>
        <taxon>Bacteria</taxon>
        <taxon>Pseudomonadati</taxon>
        <taxon>Pseudomonadota</taxon>
        <taxon>Gammaproteobacteria</taxon>
        <taxon>Enterobacterales</taxon>
        <taxon>Enterobacteriaceae</taxon>
        <taxon>Escherichia</taxon>
    </lineage>
</organism>
<proteinExistence type="predicted"/>
<dbReference type="EMBL" id="KU355873">
    <property type="protein sequence ID" value="AMW88904.1"/>
    <property type="molecule type" value="Genomic_DNA"/>
</dbReference>
<reference evidence="1" key="1">
    <citation type="submission" date="2015-12" db="EMBL/GenBank/DDBJ databases">
        <title>The heat is on: heat-resistant Escherichia coli as potential persistent reservoir of extended-spectrum Beta-lactamases and Shiga toxin-encoding phages in dairy.</title>
        <authorList>
            <person name="Marti R."/>
            <person name="Muniesa M."/>
            <person name="Schmid M."/>
            <person name="Naskova J."/>
            <person name="Hummerjohann J."/>
        </authorList>
    </citation>
    <scope>NUCLEOTIDE SEQUENCE</scope>
    <source>
        <strain evidence="1">FAM22871</strain>
        <plasmid evidence="1">pFAM22871_1</plasmid>
    </source>
</reference>
<evidence type="ECO:0000313" key="1">
    <source>
        <dbReference type="EMBL" id="AMW88904.1"/>
    </source>
</evidence>
<keyword evidence="1" id="KW-0614">Plasmid</keyword>
<sequence>MMNFKKQEVTVACITVGLSGESDRQPGCIRGRIKKNREMTLPVRLIANPLSRACMTYL</sequence>
<geneLocation type="plasmid" evidence="1">
    <name>pFAM22871_1</name>
</geneLocation>
<dbReference type="AlphaFoldDB" id="A0A145YV68"/>
<protein>
    <submittedName>
        <fullName evidence="1">Uncharacterized protein</fullName>
    </submittedName>
</protein>